<feature type="region of interest" description="Disordered" evidence="1">
    <location>
        <begin position="970"/>
        <end position="996"/>
    </location>
</feature>
<reference evidence="2 3" key="1">
    <citation type="journal article" date="2022" name="Gigascience">
        <title>A chromosome-level genome assembly and annotation of the desert horned lizard, Phrynosoma platyrhinos, provides insight into chromosomal rearrangements among reptiles.</title>
        <authorList>
            <person name="Koochekian N."/>
            <person name="Ascanio A."/>
            <person name="Farleigh K."/>
            <person name="Card D.C."/>
            <person name="Schield D.R."/>
            <person name="Castoe T.A."/>
            <person name="Jezkova T."/>
        </authorList>
    </citation>
    <scope>NUCLEOTIDE SEQUENCE [LARGE SCALE GENOMIC DNA]</scope>
    <source>
        <strain evidence="2">NK-2021</strain>
    </source>
</reference>
<protein>
    <recommendedName>
        <fullName evidence="4">Retroelement silencing factor 1</fullName>
    </recommendedName>
</protein>
<accession>A0ABQ7SI72</accession>
<feature type="region of interest" description="Disordered" evidence="1">
    <location>
        <begin position="1104"/>
        <end position="1135"/>
    </location>
</feature>
<feature type="compositionally biased region" description="Low complexity" evidence="1">
    <location>
        <begin position="1413"/>
        <end position="1425"/>
    </location>
</feature>
<feature type="compositionally biased region" description="Basic and acidic residues" evidence="1">
    <location>
        <begin position="1115"/>
        <end position="1125"/>
    </location>
</feature>
<feature type="region of interest" description="Disordered" evidence="1">
    <location>
        <begin position="777"/>
        <end position="813"/>
    </location>
</feature>
<sequence>MMDWNIRPSPDSSLQAKIVEFQGSHLEQHFPAASGFSQDNASTQKPYIYPGNNQIINISSSAIIADKMPLQNTGSSNALQPILPKLSKANKGFGPSKHLHNIPPVSLSTMFVQMTSGVTQNSNMRNVPSSHVVLQDGTINPLQNIPQKRANPYMAMENYNNQSQQINSNYVRMPVYQQGCKNSLSPRNQPTVPPYFYVNGPSISQAGATVPLNSSSSHYLNSQQNFSCTVLPIGQNSQNQINDQNPSMTATVQSQQYASDVTNIPYNMPTHCDKRNAIQISSYALPIQVTDKPPPPYQVPSVQTNYGQFSLPQPVANISNENVQNYHSPMPDPNTASYSAHSVQERQSVQITRETNAVGSIAYNVSEHGSGNQLSNESAKSSEFRDSFLSSVQTSTIVPADEASTPQASQTLEPQNKPSNVLVNFPDNSSKVKLKITKESLARDYKKINAVERVLLKLGEAYKIKRKIFMSTQKNKQASDPSDHSQNLSQSSCNVAQNEPSSVANPALQFPSQDANKNQSSLPASYDSNQIKAVPLLPQKTGSHLLPILRNLLEGTDDENMLLNAFFEKEVTHQNGQLAVDGSSSKNLSVTSGDKSEYSVNNTVSTSTLNPQISQMNLTQEPLSCIKNDVGLMQTSRTTSHQLEKVTAASGKSSFHHFKLNKDALETLRHFISCRLENVIRNPEKGRIESIHDSQSVSPISVQKHEKNIKTGDEHVYDASRSASLHSKRVAVVQETASVQNPTISADSFRNGGICSLEELKTSLDLWRKSLPASLNGQLHENTQSTGNLSSSEYGDTDKKMQQSLENPTSTFIQNDQAKFTSGSDETTQYSVPLSLGRSHDVVSSNLSKGSEPQVAIVTPLMLPKENIQIVLHKNSPSLEITCPRSEEGKVHSLQKFLSTLPQNDKEIQDTICLPRESVKYSKDYLEINQKALSTQENGKDEVEPGNKYSQELRQVVDNHSSLELKTLKSQLGSGDNCPPDNKVSKKCVQSHTGPNLVESRDTDEVVQNDAVLQISSVCTLVKGDAFYNSQIANIFSTSPLIPSMENNASLKDSIPCLQNDDQQSGILKTESEPEISISVSEGNALLPSPCTLTKAVEEIFKGSPDLEMSQSHKTSNEMNERNSEEGENSLLPEGMPFSEKKLEQNVSCSGVHCTDLKSNNQELCQNIEDRFGSSTGDGLCVVKEEEAAECVSAEENQKHSGSSTEAPVTLLSDQLSELSKEFPYGIGYLKSLNITGNNDPMPKLNNRGNTENKFVNIRDLEKRYGYKKAEHKRTYSELNEQQSEGTEHTKPIKRINLEKYAYSKDRKNAWKYRSSHLDNGKTLTPQKQRGHPPNRSKMCSPAKEAVLDANKREKWSERSLSDMKSCFNRRTSKLSMFLQREPKKTYLNRVAFRRTAHKTICLTSLEPSHSKSVWHVKSSSLSGLSKEKRKSSLPPQQPETEKPQMLQFKMCPDILFRNPVTEEQILNAAELPEKDRAPVTGMALISSNALKKRKALDLNSERLDAGLPSGNKGRQTDEEPATKSTLLSALSQVTEHVINLNKTDQLAASQLVSDQESQSAFQKMFISSSNRKTEGLALKEKQKGKTKKRPGKAEHALSPSTSQNQNPTISANSFRNGGTCSLEELPLWRKSLPASLSGQLHESSQSTGRLSSSEGGDNDEKTQQSLENPTSMFTLNDQAKVPPMPDETIQSSVPVSLSKKHVIVTFSLSKCSGPQVVIDTPLMLPKENVQMALHKNSPSLEITCPCSEEGRAYSLQKLLSTLPHTEKGVQPIMCSPSQSVKYYKNLHVHQKAVLSTQENRIVKVEPGKNYCHELIQKAGSHSLNSQLGSGDNLPHDKKVSKKCAQSQTGPDLVESKDNVDVVQISNVCTLVKGDAFYNSQIASIFSTSPLIPSMENNTSLKDSIPCLQSDDQQSGILKTESEPEMSISVSEGNALLPSPYTLSKADEEIFKGSPDLEMSQSHKTSNEMNERNSKEGENSLLPEVDDDIPLDTAIKLLDRNETFGMPLKDSQTTFETYRKMHLEKRSRSLDSNLSN</sequence>
<organism evidence="2 3">
    <name type="scientific">Phrynosoma platyrhinos</name>
    <name type="common">Desert horned lizard</name>
    <dbReference type="NCBI Taxonomy" id="52577"/>
    <lineage>
        <taxon>Eukaryota</taxon>
        <taxon>Metazoa</taxon>
        <taxon>Chordata</taxon>
        <taxon>Craniata</taxon>
        <taxon>Vertebrata</taxon>
        <taxon>Euteleostomi</taxon>
        <taxon>Lepidosauria</taxon>
        <taxon>Squamata</taxon>
        <taxon>Bifurcata</taxon>
        <taxon>Unidentata</taxon>
        <taxon>Episquamata</taxon>
        <taxon>Toxicofera</taxon>
        <taxon>Iguania</taxon>
        <taxon>Phrynosomatidae</taxon>
        <taxon>Phrynosomatinae</taxon>
        <taxon>Phrynosoma</taxon>
    </lineage>
</organism>
<feature type="region of interest" description="Disordered" evidence="1">
    <location>
        <begin position="1413"/>
        <end position="1446"/>
    </location>
</feature>
<feature type="compositionally biased region" description="Polar residues" evidence="1">
    <location>
        <begin position="1599"/>
        <end position="1616"/>
    </location>
</feature>
<feature type="region of interest" description="Disordered" evidence="1">
    <location>
        <begin position="1637"/>
        <end position="1671"/>
    </location>
</feature>
<gene>
    <name evidence="2" type="ORF">JD844_028635</name>
</gene>
<feature type="compositionally biased region" description="Polar residues" evidence="1">
    <location>
        <begin position="1637"/>
        <end position="1656"/>
    </location>
</feature>
<feature type="compositionally biased region" description="Basic and acidic residues" evidence="1">
    <location>
        <begin position="1965"/>
        <end position="1978"/>
    </location>
</feature>
<feature type="region of interest" description="Disordered" evidence="1">
    <location>
        <begin position="400"/>
        <end position="422"/>
    </location>
</feature>
<feature type="compositionally biased region" description="Polar residues" evidence="1">
    <location>
        <begin position="802"/>
        <end position="813"/>
    </location>
</feature>
<feature type="compositionally biased region" description="Basic and acidic residues" evidence="1">
    <location>
        <begin position="1573"/>
        <end position="1584"/>
    </location>
</feature>
<dbReference type="PANTHER" id="PTHR21604">
    <property type="entry name" value="RETROELEMENT SILENCING FACTOR 1"/>
    <property type="match status" value="1"/>
</dbReference>
<dbReference type="EMBL" id="JAIPUX010005290">
    <property type="protein sequence ID" value="KAH0617043.1"/>
    <property type="molecule type" value="Genomic_DNA"/>
</dbReference>
<evidence type="ECO:0008006" key="4">
    <source>
        <dbReference type="Google" id="ProtNLM"/>
    </source>
</evidence>
<dbReference type="Proteomes" id="UP000826234">
    <property type="component" value="Unassembled WGS sequence"/>
</dbReference>
<keyword evidence="3" id="KW-1185">Reference proteome</keyword>
<evidence type="ECO:0000313" key="2">
    <source>
        <dbReference type="EMBL" id="KAH0617043.1"/>
    </source>
</evidence>
<feature type="region of interest" description="Disordered" evidence="1">
    <location>
        <begin position="1502"/>
        <end position="1525"/>
    </location>
</feature>
<feature type="region of interest" description="Disordered" evidence="1">
    <location>
        <begin position="473"/>
        <end position="524"/>
    </location>
</feature>
<dbReference type="PANTHER" id="PTHR21604:SF0">
    <property type="entry name" value="RETROELEMENT SILENCING FACTOR 1"/>
    <property type="match status" value="1"/>
</dbReference>
<name>A0ABQ7SI72_PHRPL</name>
<evidence type="ECO:0000256" key="1">
    <source>
        <dbReference type="SAM" id="MobiDB-lite"/>
    </source>
</evidence>
<feature type="compositionally biased region" description="Polar residues" evidence="1">
    <location>
        <begin position="404"/>
        <end position="422"/>
    </location>
</feature>
<dbReference type="Pfam" id="PF15395">
    <property type="entry name" value="DUF4617"/>
    <property type="match status" value="4"/>
</dbReference>
<feature type="region of interest" description="Disordered" evidence="1">
    <location>
        <begin position="579"/>
        <end position="599"/>
    </location>
</feature>
<evidence type="ECO:0000313" key="3">
    <source>
        <dbReference type="Proteomes" id="UP000826234"/>
    </source>
</evidence>
<feature type="compositionally biased region" description="Polar residues" evidence="1">
    <location>
        <begin position="777"/>
        <end position="794"/>
    </location>
</feature>
<feature type="region of interest" description="Disordered" evidence="1">
    <location>
        <begin position="1953"/>
        <end position="1985"/>
    </location>
</feature>
<dbReference type="InterPro" id="IPR027866">
    <property type="entry name" value="RESF1"/>
</dbReference>
<feature type="region of interest" description="Disordered" evidence="1">
    <location>
        <begin position="1317"/>
        <end position="1341"/>
    </location>
</feature>
<proteinExistence type="predicted"/>
<feature type="region of interest" description="Disordered" evidence="1">
    <location>
        <begin position="1573"/>
        <end position="1616"/>
    </location>
</feature>
<comment type="caution">
    <text evidence="2">The sequence shown here is derived from an EMBL/GenBank/DDBJ whole genome shotgun (WGS) entry which is preliminary data.</text>
</comment>